<sequence length="742" mass="82116">MQITTTKIQHAQLSKVMLGILSALMLPIANLASAQDDVNEKSQTNIEDVIQIFGNKQVLETATGSGFVLNNAALEQFEFDDIHRVLQSVPGVYIREEDGYGLRPNIGLRGATSERSSKIALMEDGVLIAPAPYSAPAAYYFPNISRMTQVEVFKGPSAITYGPNTVGGAINMLSRSVNAKDGGELDLAIGQQSYGKAHGHYSKNIGNLGLMLEGVHLRADGFKTLANDNNTGFVKNEILAKARYEFADDPYNQQIQVKLGYSEEVSHETYLGLTDVDFTKNPYQRYAASQNDKFDWEHLQIQASHYIEFNPDITLLTQVYRRDFNRDWDRLNSFVSSRSIDRILAAPETGLNERFLRILKGETDSLTADETLIFSLNDRTFYSQGIQSKLSWDSKLGEADMTVDAGLRIHQDQVERLHRARYFDMLSTRLVYAGQADEITTSNKDSTIAIAAFVNSKIQLGNLHTSFGLRVENIDGESNNYLAQTQQKNSDTVVLPGAGVFYQISPELGLVAGINKGFVPNSPGEASDIEPEESWNYELGLRASVADWQIEVIGFFNDYSNLKGSCTFSSGCKTELDVEFNGGEVDIYGAELSANGQFKFANGLSLPIKIAYTHTQSEFQSSFDSTFSQWGNVSVGDELPYLPEHQFNLQVGLTGENWQLDLAYKYITEMSEAAGTGVELAGVVTSDISQIDLAAWYQINAALKIYAKLDNLTDEAKIVSRRPFGARPGKPRQFIIGAKYAF</sequence>
<dbReference type="PATRIC" id="fig|1129794.4.peg.4567"/>
<dbReference type="InterPro" id="IPR036942">
    <property type="entry name" value="Beta-barrel_TonB_sf"/>
</dbReference>
<evidence type="ECO:0000259" key="14">
    <source>
        <dbReference type="Pfam" id="PF07715"/>
    </source>
</evidence>
<dbReference type="HOGENOM" id="CLU_008287_17_0_6"/>
<evidence type="ECO:0000256" key="1">
    <source>
        <dbReference type="ARBA" id="ARBA00004571"/>
    </source>
</evidence>
<dbReference type="PANTHER" id="PTHR30442:SF0">
    <property type="entry name" value="FE(3+) DICITRATE TRANSPORT PROTEIN FECA"/>
    <property type="match status" value="1"/>
</dbReference>
<keyword evidence="3 9" id="KW-1134">Transmembrane beta strand</keyword>
<evidence type="ECO:0000256" key="7">
    <source>
        <dbReference type="ARBA" id="ARBA00023136"/>
    </source>
</evidence>
<dbReference type="Pfam" id="PF00593">
    <property type="entry name" value="TonB_dep_Rec_b-barrel"/>
    <property type="match status" value="1"/>
</dbReference>
<dbReference type="Gene3D" id="2.170.130.10">
    <property type="entry name" value="TonB-dependent receptor, plug domain"/>
    <property type="match status" value="1"/>
</dbReference>
<dbReference type="Proteomes" id="UP000011864">
    <property type="component" value="Chromosome"/>
</dbReference>
<evidence type="ECO:0000256" key="4">
    <source>
        <dbReference type="ARBA" id="ARBA00022692"/>
    </source>
</evidence>
<dbReference type="STRING" id="1129794.C427_4588"/>
<protein>
    <recommendedName>
        <fullName evidence="17">TonB-dependent receptor</fullName>
    </recommendedName>
</protein>
<dbReference type="RefSeq" id="WP_007639855.1">
    <property type="nucleotide sequence ID" value="NC_020514.1"/>
</dbReference>
<keyword evidence="8 9" id="KW-0998">Cell outer membrane</keyword>
<keyword evidence="5 12" id="KW-0732">Signal</keyword>
<gene>
    <name evidence="15" type="ORF">C427_4588</name>
</gene>
<organism evidence="15 16">
    <name type="scientific">Paraglaciecola psychrophila 170</name>
    <dbReference type="NCBI Taxonomy" id="1129794"/>
    <lineage>
        <taxon>Bacteria</taxon>
        <taxon>Pseudomonadati</taxon>
        <taxon>Pseudomonadota</taxon>
        <taxon>Gammaproteobacteria</taxon>
        <taxon>Alteromonadales</taxon>
        <taxon>Alteromonadaceae</taxon>
        <taxon>Paraglaciecola</taxon>
    </lineage>
</organism>
<dbReference type="KEGG" id="gps:C427_4588"/>
<dbReference type="InterPro" id="IPR037066">
    <property type="entry name" value="Plug_dom_sf"/>
</dbReference>
<dbReference type="Gene3D" id="2.40.170.20">
    <property type="entry name" value="TonB-dependent receptor, beta-barrel domain"/>
    <property type="match status" value="1"/>
</dbReference>
<keyword evidence="4 9" id="KW-0812">Transmembrane</keyword>
<evidence type="ECO:0000256" key="11">
    <source>
        <dbReference type="RuleBase" id="RU003357"/>
    </source>
</evidence>
<feature type="domain" description="TonB-dependent receptor-like beta-barrel" evidence="13">
    <location>
        <begin position="280"/>
        <end position="712"/>
    </location>
</feature>
<dbReference type="GO" id="GO:0033214">
    <property type="term" value="P:siderophore-iron import into cell"/>
    <property type="evidence" value="ECO:0007669"/>
    <property type="project" value="TreeGrafter"/>
</dbReference>
<evidence type="ECO:0000256" key="9">
    <source>
        <dbReference type="PROSITE-ProRule" id="PRU01360"/>
    </source>
</evidence>
<name>K7ATM9_9ALTE</name>
<dbReference type="GO" id="GO:0009279">
    <property type="term" value="C:cell outer membrane"/>
    <property type="evidence" value="ECO:0007669"/>
    <property type="project" value="UniProtKB-SubCell"/>
</dbReference>
<dbReference type="eggNOG" id="COG4772">
    <property type="taxonomic scope" value="Bacteria"/>
</dbReference>
<dbReference type="InterPro" id="IPR010917">
    <property type="entry name" value="TonB_rcpt_CS"/>
</dbReference>
<dbReference type="Pfam" id="PF07715">
    <property type="entry name" value="Plug"/>
    <property type="match status" value="1"/>
</dbReference>
<keyword evidence="16" id="KW-1185">Reference proteome</keyword>
<evidence type="ECO:0000256" key="2">
    <source>
        <dbReference type="ARBA" id="ARBA00022448"/>
    </source>
</evidence>
<feature type="short sequence motif" description="TonB C-terminal box" evidence="10">
    <location>
        <begin position="725"/>
        <end position="742"/>
    </location>
</feature>
<dbReference type="PROSITE" id="PS52016">
    <property type="entry name" value="TONB_DEPENDENT_REC_3"/>
    <property type="match status" value="1"/>
</dbReference>
<dbReference type="OrthoDB" id="9760494at2"/>
<dbReference type="InterPro" id="IPR000531">
    <property type="entry name" value="Beta-barrel_TonB"/>
</dbReference>
<dbReference type="EMBL" id="CP003837">
    <property type="protein sequence ID" value="AGH46687.1"/>
    <property type="molecule type" value="Genomic_DNA"/>
</dbReference>
<feature type="signal peptide" evidence="12">
    <location>
        <begin position="1"/>
        <end position="34"/>
    </location>
</feature>
<evidence type="ECO:0000256" key="12">
    <source>
        <dbReference type="SAM" id="SignalP"/>
    </source>
</evidence>
<dbReference type="InterPro" id="IPR012910">
    <property type="entry name" value="Plug_dom"/>
</dbReference>
<feature type="chain" id="PRO_5003899120" description="TonB-dependent receptor" evidence="12">
    <location>
        <begin position="35"/>
        <end position="742"/>
    </location>
</feature>
<dbReference type="InterPro" id="IPR039426">
    <property type="entry name" value="TonB-dep_rcpt-like"/>
</dbReference>
<keyword evidence="2 9" id="KW-0813">Transport</keyword>
<dbReference type="PROSITE" id="PS01156">
    <property type="entry name" value="TONB_DEPENDENT_REC_2"/>
    <property type="match status" value="1"/>
</dbReference>
<dbReference type="AlphaFoldDB" id="K7ATM9"/>
<evidence type="ECO:0000256" key="8">
    <source>
        <dbReference type="ARBA" id="ARBA00023237"/>
    </source>
</evidence>
<evidence type="ECO:0000313" key="15">
    <source>
        <dbReference type="EMBL" id="AGH46687.1"/>
    </source>
</evidence>
<feature type="domain" description="TonB-dependent receptor plug" evidence="14">
    <location>
        <begin position="62"/>
        <end position="169"/>
    </location>
</feature>
<evidence type="ECO:0000313" key="16">
    <source>
        <dbReference type="Proteomes" id="UP000011864"/>
    </source>
</evidence>
<proteinExistence type="inferred from homology"/>
<evidence type="ECO:0000256" key="6">
    <source>
        <dbReference type="ARBA" id="ARBA00023077"/>
    </source>
</evidence>
<evidence type="ECO:0000256" key="3">
    <source>
        <dbReference type="ARBA" id="ARBA00022452"/>
    </source>
</evidence>
<comment type="subcellular location">
    <subcellularLocation>
        <location evidence="1 9">Cell outer membrane</location>
        <topology evidence="1 9">Multi-pass membrane protein</topology>
    </subcellularLocation>
</comment>
<dbReference type="SUPFAM" id="SSF56935">
    <property type="entry name" value="Porins"/>
    <property type="match status" value="1"/>
</dbReference>
<evidence type="ECO:0000259" key="13">
    <source>
        <dbReference type="Pfam" id="PF00593"/>
    </source>
</evidence>
<reference evidence="15 16" key="1">
    <citation type="journal article" date="2013" name="Genome Announc.">
        <title>Complete Genome Sequence of Glaciecola psychrophila Strain 170T.</title>
        <authorList>
            <person name="Yin J."/>
            <person name="Chen J."/>
            <person name="Liu G."/>
            <person name="Yu Y."/>
            <person name="Song L."/>
            <person name="Wang X."/>
            <person name="Qu X."/>
        </authorList>
    </citation>
    <scope>NUCLEOTIDE SEQUENCE [LARGE SCALE GENOMIC DNA]</scope>
    <source>
        <strain evidence="15 16">170</strain>
    </source>
</reference>
<accession>K7ATM9</accession>
<keyword evidence="7 9" id="KW-0472">Membrane</keyword>
<dbReference type="PANTHER" id="PTHR30442">
    <property type="entry name" value="IRON III DICITRATE TRANSPORT PROTEIN FECA"/>
    <property type="match status" value="1"/>
</dbReference>
<evidence type="ECO:0000256" key="10">
    <source>
        <dbReference type="PROSITE-ProRule" id="PRU10144"/>
    </source>
</evidence>
<comment type="similarity">
    <text evidence="9 11">Belongs to the TonB-dependent receptor family.</text>
</comment>
<evidence type="ECO:0000256" key="5">
    <source>
        <dbReference type="ARBA" id="ARBA00022729"/>
    </source>
</evidence>
<keyword evidence="6 11" id="KW-0798">TonB box</keyword>
<evidence type="ECO:0008006" key="17">
    <source>
        <dbReference type="Google" id="ProtNLM"/>
    </source>
</evidence>